<evidence type="ECO:0000313" key="2">
    <source>
        <dbReference type="EMBL" id="SVD97840.1"/>
    </source>
</evidence>
<keyword evidence="1" id="KW-0812">Transmembrane</keyword>
<feature type="transmembrane region" description="Helical" evidence="1">
    <location>
        <begin position="20"/>
        <end position="40"/>
    </location>
</feature>
<reference evidence="2" key="1">
    <citation type="submission" date="2018-05" db="EMBL/GenBank/DDBJ databases">
        <authorList>
            <person name="Lanie J.A."/>
            <person name="Ng W.-L."/>
            <person name="Kazmierczak K.M."/>
            <person name="Andrzejewski T.M."/>
            <person name="Davidsen T.M."/>
            <person name="Wayne K.J."/>
            <person name="Tettelin H."/>
            <person name="Glass J.I."/>
            <person name="Rusch D."/>
            <person name="Podicherti R."/>
            <person name="Tsui H.-C.T."/>
            <person name="Winkler M.E."/>
        </authorList>
    </citation>
    <scope>NUCLEOTIDE SEQUENCE</scope>
</reference>
<feature type="non-terminal residue" evidence="2">
    <location>
        <position position="43"/>
    </location>
</feature>
<name>A0A382ZRA3_9ZZZZ</name>
<keyword evidence="1" id="KW-0472">Membrane</keyword>
<protein>
    <submittedName>
        <fullName evidence="2">Uncharacterized protein</fullName>
    </submittedName>
</protein>
<dbReference type="AlphaFoldDB" id="A0A382ZRA3"/>
<organism evidence="2">
    <name type="scientific">marine metagenome</name>
    <dbReference type="NCBI Taxonomy" id="408172"/>
    <lineage>
        <taxon>unclassified sequences</taxon>
        <taxon>metagenomes</taxon>
        <taxon>ecological metagenomes</taxon>
    </lineage>
</organism>
<accession>A0A382ZRA3</accession>
<gene>
    <name evidence="2" type="ORF">METZ01_LOCUS450694</name>
</gene>
<sequence length="43" mass="4763">MIQKRVLDGVRYLTEQRMLFIGLSVLLSLALVGPIGSLFVDVT</sequence>
<proteinExistence type="predicted"/>
<dbReference type="EMBL" id="UINC01185900">
    <property type="protein sequence ID" value="SVD97840.1"/>
    <property type="molecule type" value="Genomic_DNA"/>
</dbReference>
<keyword evidence="1" id="KW-1133">Transmembrane helix</keyword>
<evidence type="ECO:0000256" key="1">
    <source>
        <dbReference type="SAM" id="Phobius"/>
    </source>
</evidence>